<dbReference type="AlphaFoldDB" id="A0AAV7NND1"/>
<comment type="caution">
    <text evidence="2">The sequence shown here is derived from an EMBL/GenBank/DDBJ whole genome shotgun (WGS) entry which is preliminary data.</text>
</comment>
<protein>
    <submittedName>
        <fullName evidence="2">Uncharacterized protein</fullName>
    </submittedName>
</protein>
<feature type="compositionally biased region" description="Basic residues" evidence="1">
    <location>
        <begin position="332"/>
        <end position="341"/>
    </location>
</feature>
<feature type="region of interest" description="Disordered" evidence="1">
    <location>
        <begin position="295"/>
        <end position="352"/>
    </location>
</feature>
<dbReference type="EMBL" id="JANPWB010000012">
    <property type="protein sequence ID" value="KAJ1117537.1"/>
    <property type="molecule type" value="Genomic_DNA"/>
</dbReference>
<evidence type="ECO:0000256" key="1">
    <source>
        <dbReference type="SAM" id="MobiDB-lite"/>
    </source>
</evidence>
<dbReference type="Proteomes" id="UP001066276">
    <property type="component" value="Chromosome 8"/>
</dbReference>
<sequence>MPHPPSFPNQSLAMSMFQTSLRRYTSLPRCLELACLFTCSVAGAPHSLLHCFTALARRRATQMPARGSKAAPAGVGAGAAVRQKIICGSGGAGEYKAVRASTRTAGELDKIKLESSTKLASVPLGKYFKVKTHDDLAKKRKDTTDNSSDICGNVESNVNMLSGDSVTEQEDGEIHKEPLQTAKVDVPLTPVRINLSTEEAEEGRKLEISNDSTSRDTIAQAEAQALTQALVHDLSSLNMGEEVQESEEIWGKRRLTSKNGQDLDLGVRFLYLSDQSSWTSKEAIEFREGGSRAWRSSWSEASSKTTTPGEDEDEKSEQGMGPGPPENSKVATVRKKMKKRISGSGSLSRQTFTKTSKNLQWDYSSAPGLVALAPWVAL</sequence>
<gene>
    <name evidence="2" type="ORF">NDU88_005736</name>
</gene>
<evidence type="ECO:0000313" key="3">
    <source>
        <dbReference type="Proteomes" id="UP001066276"/>
    </source>
</evidence>
<name>A0AAV7NND1_PLEWA</name>
<accession>A0AAV7NND1</accession>
<reference evidence="2" key="1">
    <citation type="journal article" date="2022" name="bioRxiv">
        <title>Sequencing and chromosome-scale assembly of the giantPleurodeles waltlgenome.</title>
        <authorList>
            <person name="Brown T."/>
            <person name="Elewa A."/>
            <person name="Iarovenko S."/>
            <person name="Subramanian E."/>
            <person name="Araus A.J."/>
            <person name="Petzold A."/>
            <person name="Susuki M."/>
            <person name="Suzuki K.-i.T."/>
            <person name="Hayashi T."/>
            <person name="Toyoda A."/>
            <person name="Oliveira C."/>
            <person name="Osipova E."/>
            <person name="Leigh N.D."/>
            <person name="Simon A."/>
            <person name="Yun M.H."/>
        </authorList>
    </citation>
    <scope>NUCLEOTIDE SEQUENCE</scope>
    <source>
        <strain evidence="2">20211129_DDA</strain>
        <tissue evidence="2">Liver</tissue>
    </source>
</reference>
<keyword evidence="3" id="KW-1185">Reference proteome</keyword>
<organism evidence="2 3">
    <name type="scientific">Pleurodeles waltl</name>
    <name type="common">Iberian ribbed newt</name>
    <dbReference type="NCBI Taxonomy" id="8319"/>
    <lineage>
        <taxon>Eukaryota</taxon>
        <taxon>Metazoa</taxon>
        <taxon>Chordata</taxon>
        <taxon>Craniata</taxon>
        <taxon>Vertebrata</taxon>
        <taxon>Euteleostomi</taxon>
        <taxon>Amphibia</taxon>
        <taxon>Batrachia</taxon>
        <taxon>Caudata</taxon>
        <taxon>Salamandroidea</taxon>
        <taxon>Salamandridae</taxon>
        <taxon>Pleurodelinae</taxon>
        <taxon>Pleurodeles</taxon>
    </lineage>
</organism>
<proteinExistence type="predicted"/>
<evidence type="ECO:0000313" key="2">
    <source>
        <dbReference type="EMBL" id="KAJ1117537.1"/>
    </source>
</evidence>
<feature type="compositionally biased region" description="Polar residues" evidence="1">
    <location>
        <begin position="343"/>
        <end position="352"/>
    </location>
</feature>